<feature type="region of interest" description="Disordered" evidence="1">
    <location>
        <begin position="261"/>
        <end position="280"/>
    </location>
</feature>
<evidence type="ECO:0000313" key="2">
    <source>
        <dbReference type="EMBL" id="KAG5463817.1"/>
    </source>
</evidence>
<dbReference type="PANTHER" id="PTHR28106">
    <property type="entry name" value="MITOCHONDRIAL ATPASE COMPLEX SUBUNIT ATP10"/>
    <property type="match status" value="1"/>
</dbReference>
<dbReference type="AlphaFoldDB" id="A0A8H8A2S7"/>
<dbReference type="Proteomes" id="UP000673691">
    <property type="component" value="Unassembled WGS sequence"/>
</dbReference>
<proteinExistence type="predicted"/>
<evidence type="ECO:0000256" key="1">
    <source>
        <dbReference type="SAM" id="MobiDB-lite"/>
    </source>
</evidence>
<gene>
    <name evidence="2" type="ORF">BJ554DRAFT_3378</name>
</gene>
<dbReference type="EMBL" id="JAEFCI010000018">
    <property type="protein sequence ID" value="KAG5463817.1"/>
    <property type="molecule type" value="Genomic_DNA"/>
</dbReference>
<organism evidence="2 3">
    <name type="scientific">Olpidium bornovanus</name>
    <dbReference type="NCBI Taxonomy" id="278681"/>
    <lineage>
        <taxon>Eukaryota</taxon>
        <taxon>Fungi</taxon>
        <taxon>Fungi incertae sedis</taxon>
        <taxon>Olpidiomycota</taxon>
        <taxon>Olpidiomycotina</taxon>
        <taxon>Olpidiomycetes</taxon>
        <taxon>Olpidiales</taxon>
        <taxon>Olpidiaceae</taxon>
        <taxon>Olpidium</taxon>
    </lineage>
</organism>
<feature type="compositionally biased region" description="Polar residues" evidence="1">
    <location>
        <begin position="268"/>
        <end position="280"/>
    </location>
</feature>
<name>A0A8H8A2S7_9FUNG</name>
<dbReference type="Pfam" id="PF05176">
    <property type="entry name" value="ATP-synt_10"/>
    <property type="match status" value="1"/>
</dbReference>
<accession>A0A8H8A2S7</accession>
<protein>
    <submittedName>
        <fullName evidence="2">Uncharacterized protein</fullName>
    </submittedName>
</protein>
<feature type="region of interest" description="Disordered" evidence="1">
    <location>
        <begin position="221"/>
        <end position="240"/>
    </location>
</feature>
<dbReference type="GO" id="GO:0033615">
    <property type="term" value="P:mitochondrial proton-transporting ATP synthase complex assembly"/>
    <property type="evidence" value="ECO:0007669"/>
    <property type="project" value="TreeGrafter"/>
</dbReference>
<sequence>MADFDNAAAHGLPPRNAVHCGTARGQAGLNQEAGVFSGEDASTTAAKVARLRKLQRFFGEDFDPVAQMEANVFGDLEKVIDDEICTGKDLRDLKRQVAHLRRELRKKTAMLSFKSFFGEDELAVSNCPESALRVRNRFDPVAQMEADVLDDLEKAIDDEIRTGKDLQDLKSQRRRLDLLARTLLPAAVREAASSLTASATDCRAGPLAAFTRLCHHRHARRQRGGTLGGPASSSPLRPGLEAGRAASLDLAAACKRFGSSRSAAEPDASTTDSSSAQPRMTASEMLKKLRDDALGKPTWPDGEPHLPYVETAAPQLIQKKKTFMEWLESNLDDPEDSNYFFWTGHLPLIHRKILKQPNRFLGYVYLVDPDLRIRWTAHGGAKPEELESMVNLAKELNIRQLKKEAVSAALSRELPGATDWKGPL</sequence>
<reference evidence="2 3" key="1">
    <citation type="journal article" name="Sci. Rep.">
        <title>Genome-scale phylogenetic analyses confirm Olpidium as the closest living zoosporic fungus to the non-flagellated, terrestrial fungi.</title>
        <authorList>
            <person name="Chang Y."/>
            <person name="Rochon D."/>
            <person name="Sekimoto S."/>
            <person name="Wang Y."/>
            <person name="Chovatia M."/>
            <person name="Sandor L."/>
            <person name="Salamov A."/>
            <person name="Grigoriev I.V."/>
            <person name="Stajich J.E."/>
            <person name="Spatafora J.W."/>
        </authorList>
    </citation>
    <scope>NUCLEOTIDE SEQUENCE [LARGE SCALE GENOMIC DNA]</scope>
    <source>
        <strain evidence="2">S191</strain>
    </source>
</reference>
<comment type="caution">
    <text evidence="2">The sequence shown here is derived from an EMBL/GenBank/DDBJ whole genome shotgun (WGS) entry which is preliminary data.</text>
</comment>
<evidence type="ECO:0000313" key="3">
    <source>
        <dbReference type="Proteomes" id="UP000673691"/>
    </source>
</evidence>
<keyword evidence="3" id="KW-1185">Reference proteome</keyword>
<dbReference type="GO" id="GO:0005743">
    <property type="term" value="C:mitochondrial inner membrane"/>
    <property type="evidence" value="ECO:0007669"/>
    <property type="project" value="TreeGrafter"/>
</dbReference>
<dbReference type="InterPro" id="IPR007849">
    <property type="entry name" value="ATP10"/>
</dbReference>
<dbReference type="OrthoDB" id="17089at2759"/>
<dbReference type="PANTHER" id="PTHR28106:SF1">
    <property type="entry name" value="MITOCHONDRIAL ATPASE COMPLEX SUBUNIT ATP10"/>
    <property type="match status" value="1"/>
</dbReference>